<accession>A0A1J1HW46</accession>
<reference evidence="2 3" key="1">
    <citation type="submission" date="2015-04" db="EMBL/GenBank/DDBJ databases">
        <authorList>
            <person name="Syromyatnikov M.Y."/>
            <person name="Popov V.N."/>
        </authorList>
    </citation>
    <scope>NUCLEOTIDE SEQUENCE [LARGE SCALE GENOMIC DNA]</scope>
</reference>
<proteinExistence type="predicted"/>
<dbReference type="EMBL" id="CVRI01000025">
    <property type="protein sequence ID" value="CRK92311.1"/>
    <property type="molecule type" value="Genomic_DNA"/>
</dbReference>
<name>A0A1J1HW46_9DIPT</name>
<evidence type="ECO:0000313" key="2">
    <source>
        <dbReference type="EMBL" id="CRK92311.1"/>
    </source>
</evidence>
<feature type="transmembrane region" description="Helical" evidence="1">
    <location>
        <begin position="12"/>
        <end position="29"/>
    </location>
</feature>
<gene>
    <name evidence="2" type="ORF">CLUMA_CG005875</name>
</gene>
<dbReference type="Proteomes" id="UP000183832">
    <property type="component" value="Unassembled WGS sequence"/>
</dbReference>
<keyword evidence="1" id="KW-1133">Transmembrane helix</keyword>
<keyword evidence="3" id="KW-1185">Reference proteome</keyword>
<sequence>MQPQSASTVNDYAVFNFLVTFDFIVLGNVEKMLLKFDALNMNEKKGRNLRSDMVVFNCHLFVMALKLNERQTTLLAHELWESQERKKENVEST</sequence>
<protein>
    <submittedName>
        <fullName evidence="2">CLUMA_CG005875, isoform A</fullName>
    </submittedName>
</protein>
<organism evidence="2 3">
    <name type="scientific">Clunio marinus</name>
    <dbReference type="NCBI Taxonomy" id="568069"/>
    <lineage>
        <taxon>Eukaryota</taxon>
        <taxon>Metazoa</taxon>
        <taxon>Ecdysozoa</taxon>
        <taxon>Arthropoda</taxon>
        <taxon>Hexapoda</taxon>
        <taxon>Insecta</taxon>
        <taxon>Pterygota</taxon>
        <taxon>Neoptera</taxon>
        <taxon>Endopterygota</taxon>
        <taxon>Diptera</taxon>
        <taxon>Nematocera</taxon>
        <taxon>Chironomoidea</taxon>
        <taxon>Chironomidae</taxon>
        <taxon>Clunio</taxon>
    </lineage>
</organism>
<evidence type="ECO:0000313" key="3">
    <source>
        <dbReference type="Proteomes" id="UP000183832"/>
    </source>
</evidence>
<keyword evidence="1" id="KW-0812">Transmembrane</keyword>
<evidence type="ECO:0000256" key="1">
    <source>
        <dbReference type="SAM" id="Phobius"/>
    </source>
</evidence>
<dbReference type="AlphaFoldDB" id="A0A1J1HW46"/>
<keyword evidence="1" id="KW-0472">Membrane</keyword>